<keyword evidence="2" id="KW-0678">Repressor</keyword>
<feature type="binding site" evidence="8">
    <location>
        <position position="103"/>
    </location>
    <ligand>
        <name>Zn(2+)</name>
        <dbReference type="ChEBI" id="CHEBI:29105"/>
    </ligand>
</feature>
<dbReference type="GO" id="GO:0008270">
    <property type="term" value="F:zinc ion binding"/>
    <property type="evidence" value="ECO:0007669"/>
    <property type="project" value="TreeGrafter"/>
</dbReference>
<dbReference type="PANTHER" id="PTHR33202">
    <property type="entry name" value="ZINC UPTAKE REGULATION PROTEIN"/>
    <property type="match status" value="1"/>
</dbReference>
<evidence type="ECO:0000256" key="5">
    <source>
        <dbReference type="ARBA" id="ARBA00023015"/>
    </source>
</evidence>
<evidence type="ECO:0000256" key="7">
    <source>
        <dbReference type="ARBA" id="ARBA00023163"/>
    </source>
</evidence>
<evidence type="ECO:0000256" key="2">
    <source>
        <dbReference type="ARBA" id="ARBA00022491"/>
    </source>
</evidence>
<dbReference type="Gene3D" id="1.10.10.10">
    <property type="entry name" value="Winged helix-like DNA-binding domain superfamily/Winged helix DNA-binding domain"/>
    <property type="match status" value="1"/>
</dbReference>
<evidence type="ECO:0000313" key="10">
    <source>
        <dbReference type="EMBL" id="BAL82657.1"/>
    </source>
</evidence>
<feature type="binding site" evidence="8">
    <location>
        <position position="146"/>
    </location>
    <ligand>
        <name>Zn(2+)</name>
        <dbReference type="ChEBI" id="CHEBI:29105"/>
    </ligand>
</feature>
<evidence type="ECO:0000256" key="3">
    <source>
        <dbReference type="ARBA" id="ARBA00022723"/>
    </source>
</evidence>
<comment type="cofactor">
    <cofactor evidence="9">
        <name>Mn(2+)</name>
        <dbReference type="ChEBI" id="CHEBI:29035"/>
    </cofactor>
    <cofactor evidence="9">
        <name>Fe(2+)</name>
        <dbReference type="ChEBI" id="CHEBI:29033"/>
    </cofactor>
    <text evidence="9">Binds 1 Mn(2+) or Fe(2+) ion per subunit.</text>
</comment>
<evidence type="ECO:0000313" key="11">
    <source>
        <dbReference type="Proteomes" id="UP000007887"/>
    </source>
</evidence>
<dbReference type="GO" id="GO:0003700">
    <property type="term" value="F:DNA-binding transcription factor activity"/>
    <property type="evidence" value="ECO:0007669"/>
    <property type="project" value="InterPro"/>
</dbReference>
<dbReference type="GO" id="GO:0000976">
    <property type="term" value="F:transcription cis-regulatory region binding"/>
    <property type="evidence" value="ECO:0007669"/>
    <property type="project" value="TreeGrafter"/>
</dbReference>
<keyword evidence="5" id="KW-0805">Transcription regulation</keyword>
<dbReference type="EMBL" id="AP012292">
    <property type="protein sequence ID" value="BAL82657.1"/>
    <property type="molecule type" value="Genomic_DNA"/>
</dbReference>
<dbReference type="RefSeq" id="WP_014424094.1">
    <property type="nucleotide sequence ID" value="NC_017068.1"/>
</dbReference>
<organism evidence="10 11">
    <name type="scientific">Selenomonas ruminantium subsp. lactilytica (strain NBRC 103574 / TAM6421)</name>
    <dbReference type="NCBI Taxonomy" id="927704"/>
    <lineage>
        <taxon>Bacteria</taxon>
        <taxon>Bacillati</taxon>
        <taxon>Bacillota</taxon>
        <taxon>Negativicutes</taxon>
        <taxon>Selenomonadales</taxon>
        <taxon>Selenomonadaceae</taxon>
        <taxon>Selenomonas</taxon>
    </lineage>
</organism>
<dbReference type="InterPro" id="IPR043135">
    <property type="entry name" value="Fur_C"/>
</dbReference>
<dbReference type="GO" id="GO:0045892">
    <property type="term" value="P:negative regulation of DNA-templated transcription"/>
    <property type="evidence" value="ECO:0007669"/>
    <property type="project" value="TreeGrafter"/>
</dbReference>
<comment type="cofactor">
    <cofactor evidence="8">
        <name>Zn(2+)</name>
        <dbReference type="ChEBI" id="CHEBI:29105"/>
    </cofactor>
    <text evidence="8">Binds 1 zinc ion per subunit.</text>
</comment>
<sequence>MAQTFTMDDLKQRLQARQHKMTPQRQTVLQVFLDHPGEHLSAEDVHGILRQDKSEIGLATVYRSLELLSELEILQKMEFGDGCSRYEVNTTDPSEHHHHHLICTTCGKVTEFEDDLLDDLEGDIQKKMGFHVLNHQVKFFGTCKECQKEN</sequence>
<feature type="binding site" evidence="8">
    <location>
        <position position="143"/>
    </location>
    <ligand>
        <name>Zn(2+)</name>
        <dbReference type="ChEBI" id="CHEBI:29105"/>
    </ligand>
</feature>
<dbReference type="Proteomes" id="UP000007887">
    <property type="component" value="Chromosome"/>
</dbReference>
<evidence type="ECO:0000256" key="9">
    <source>
        <dbReference type="PIRSR" id="PIRSR602481-2"/>
    </source>
</evidence>
<dbReference type="GO" id="GO:1900376">
    <property type="term" value="P:regulation of secondary metabolite biosynthetic process"/>
    <property type="evidence" value="ECO:0007669"/>
    <property type="project" value="TreeGrafter"/>
</dbReference>
<evidence type="ECO:0000256" key="4">
    <source>
        <dbReference type="ARBA" id="ARBA00022833"/>
    </source>
</evidence>
<dbReference type="Pfam" id="PF01475">
    <property type="entry name" value="FUR"/>
    <property type="match status" value="1"/>
</dbReference>
<dbReference type="AlphaFoldDB" id="I0GPH0"/>
<dbReference type="InterPro" id="IPR002481">
    <property type="entry name" value="FUR"/>
</dbReference>
<reference evidence="10 11" key="1">
    <citation type="submission" date="2011-10" db="EMBL/GenBank/DDBJ databases">
        <title>Whole genome sequence of Selenomonas ruminantium subsp. lactilytica TAM6421.</title>
        <authorList>
            <person name="Oguchi A."/>
            <person name="Ankai A."/>
            <person name="Kaneko J."/>
            <person name="Yamada-Narita S."/>
            <person name="Fukui S."/>
            <person name="Takahashi M."/>
            <person name="Onodera T."/>
            <person name="Kojima S."/>
            <person name="Fushimi T."/>
            <person name="Abe N."/>
            <person name="Kamio Y."/>
            <person name="Yamazaki S."/>
            <person name="Fujita N."/>
        </authorList>
    </citation>
    <scope>NUCLEOTIDE SEQUENCE [LARGE SCALE GENOMIC DNA]</scope>
    <source>
        <strain evidence="11">NBRC 103574 / TAM6421</strain>
    </source>
</reference>
<evidence type="ECO:0000256" key="1">
    <source>
        <dbReference type="ARBA" id="ARBA00007957"/>
    </source>
</evidence>
<name>I0GPH0_SELRL</name>
<protein>
    <submittedName>
        <fullName evidence="10">Putative Fur family transcriptional regulator</fullName>
    </submittedName>
</protein>
<feature type="binding site" evidence="9">
    <location>
        <position position="97"/>
    </location>
    <ligand>
        <name>Fe cation</name>
        <dbReference type="ChEBI" id="CHEBI:24875"/>
    </ligand>
</feature>
<dbReference type="CDD" id="cd07153">
    <property type="entry name" value="Fur_like"/>
    <property type="match status" value="1"/>
</dbReference>
<gene>
    <name evidence="10" type="primary">fur</name>
    <name evidence="10" type="ordered locus">SELR_09490</name>
</gene>
<proteinExistence type="inferred from homology"/>
<dbReference type="FunFam" id="1.10.10.10:FF:000051">
    <property type="entry name" value="Fur family transcriptional regulator"/>
    <property type="match status" value="1"/>
</dbReference>
<feature type="binding site" evidence="9">
    <location>
        <position position="135"/>
    </location>
    <ligand>
        <name>Fe cation</name>
        <dbReference type="ChEBI" id="CHEBI:24875"/>
    </ligand>
</feature>
<keyword evidence="6" id="KW-0238">DNA-binding</keyword>
<dbReference type="SUPFAM" id="SSF46785">
    <property type="entry name" value="Winged helix' DNA-binding domain"/>
    <property type="match status" value="1"/>
</dbReference>
<dbReference type="InterPro" id="IPR036390">
    <property type="entry name" value="WH_DNA-bd_sf"/>
</dbReference>
<feature type="binding site" evidence="8">
    <location>
        <position position="106"/>
    </location>
    <ligand>
        <name>Zn(2+)</name>
        <dbReference type="ChEBI" id="CHEBI:29105"/>
    </ligand>
</feature>
<comment type="similarity">
    <text evidence="1">Belongs to the Fur family.</text>
</comment>
<evidence type="ECO:0000256" key="6">
    <source>
        <dbReference type="ARBA" id="ARBA00023125"/>
    </source>
</evidence>
<keyword evidence="4 8" id="KW-0862">Zinc</keyword>
<accession>I0GPH0</accession>
<dbReference type="KEGG" id="sri:SELR_09490"/>
<dbReference type="PATRIC" id="fig|927704.6.peg.979"/>
<dbReference type="HOGENOM" id="CLU_096072_3_1_9"/>
<keyword evidence="3 8" id="KW-0479">Metal-binding</keyword>
<keyword evidence="7" id="KW-0804">Transcription</keyword>
<dbReference type="InterPro" id="IPR036388">
    <property type="entry name" value="WH-like_DNA-bd_sf"/>
</dbReference>
<dbReference type="eggNOG" id="COG0735">
    <property type="taxonomic scope" value="Bacteria"/>
</dbReference>
<dbReference type="PANTHER" id="PTHR33202:SF7">
    <property type="entry name" value="FERRIC UPTAKE REGULATION PROTEIN"/>
    <property type="match status" value="1"/>
</dbReference>
<dbReference type="Gene3D" id="3.30.1490.190">
    <property type="match status" value="1"/>
</dbReference>
<keyword evidence="9" id="KW-0408">Iron</keyword>
<evidence type="ECO:0000256" key="8">
    <source>
        <dbReference type="PIRSR" id="PIRSR602481-1"/>
    </source>
</evidence>
<dbReference type="OrthoDB" id="8659436at2"/>